<proteinExistence type="predicted"/>
<dbReference type="InterPro" id="IPR001647">
    <property type="entry name" value="HTH_TetR"/>
</dbReference>
<comment type="caution">
    <text evidence="6">The sequence shown here is derived from an EMBL/GenBank/DDBJ whole genome shotgun (WGS) entry which is preliminary data.</text>
</comment>
<dbReference type="EMBL" id="JBHSFN010000024">
    <property type="protein sequence ID" value="MFC4590627.1"/>
    <property type="molecule type" value="Genomic_DNA"/>
</dbReference>
<evidence type="ECO:0000256" key="2">
    <source>
        <dbReference type="ARBA" id="ARBA00023125"/>
    </source>
</evidence>
<protein>
    <submittedName>
        <fullName evidence="6">TetR/AcrR family transcriptional regulator</fullName>
    </submittedName>
</protein>
<feature type="domain" description="HTH tetR-type" evidence="5">
    <location>
        <begin position="14"/>
        <end position="73"/>
    </location>
</feature>
<dbReference type="Gene3D" id="1.10.10.60">
    <property type="entry name" value="Homeodomain-like"/>
    <property type="match status" value="1"/>
</dbReference>
<dbReference type="PANTHER" id="PTHR30055:SF148">
    <property type="entry name" value="TETR-FAMILY TRANSCRIPTIONAL REGULATOR"/>
    <property type="match status" value="1"/>
</dbReference>
<keyword evidence="3" id="KW-0804">Transcription</keyword>
<dbReference type="Pfam" id="PF16859">
    <property type="entry name" value="TetR_C_11"/>
    <property type="match status" value="1"/>
</dbReference>
<dbReference type="PANTHER" id="PTHR30055">
    <property type="entry name" value="HTH-TYPE TRANSCRIPTIONAL REGULATOR RUTR"/>
    <property type="match status" value="1"/>
</dbReference>
<dbReference type="Pfam" id="PF00440">
    <property type="entry name" value="TetR_N"/>
    <property type="match status" value="1"/>
</dbReference>
<dbReference type="InterPro" id="IPR036271">
    <property type="entry name" value="Tet_transcr_reg_TetR-rel_C_sf"/>
</dbReference>
<evidence type="ECO:0000256" key="3">
    <source>
        <dbReference type="ARBA" id="ARBA00023163"/>
    </source>
</evidence>
<dbReference type="InterPro" id="IPR011075">
    <property type="entry name" value="TetR_C"/>
</dbReference>
<gene>
    <name evidence="6" type="ORF">ACFO8L_31340</name>
</gene>
<dbReference type="SUPFAM" id="SSF48498">
    <property type="entry name" value="Tetracyclin repressor-like, C-terminal domain"/>
    <property type="match status" value="1"/>
</dbReference>
<keyword evidence="7" id="KW-1185">Reference proteome</keyword>
<name>A0ABV9ELS1_9ACTN</name>
<evidence type="ECO:0000313" key="7">
    <source>
        <dbReference type="Proteomes" id="UP001595891"/>
    </source>
</evidence>
<accession>A0ABV9ELS1</accession>
<dbReference type="PROSITE" id="PS50977">
    <property type="entry name" value="HTH_TETR_2"/>
    <property type="match status" value="1"/>
</dbReference>
<evidence type="ECO:0000256" key="4">
    <source>
        <dbReference type="PROSITE-ProRule" id="PRU00335"/>
    </source>
</evidence>
<dbReference type="InterPro" id="IPR050109">
    <property type="entry name" value="HTH-type_TetR-like_transc_reg"/>
</dbReference>
<dbReference type="Gene3D" id="1.10.357.10">
    <property type="entry name" value="Tetracycline Repressor, domain 2"/>
    <property type="match status" value="1"/>
</dbReference>
<dbReference type="RefSeq" id="WP_262846469.1">
    <property type="nucleotide sequence ID" value="NZ_JANZYP010000047.1"/>
</dbReference>
<dbReference type="SUPFAM" id="SSF46689">
    <property type="entry name" value="Homeodomain-like"/>
    <property type="match status" value="1"/>
</dbReference>
<evidence type="ECO:0000259" key="5">
    <source>
        <dbReference type="PROSITE" id="PS50977"/>
    </source>
</evidence>
<reference evidence="7" key="1">
    <citation type="journal article" date="2019" name="Int. J. Syst. Evol. Microbiol.">
        <title>The Global Catalogue of Microorganisms (GCM) 10K type strain sequencing project: providing services to taxonomists for standard genome sequencing and annotation.</title>
        <authorList>
            <consortium name="The Broad Institute Genomics Platform"/>
            <consortium name="The Broad Institute Genome Sequencing Center for Infectious Disease"/>
            <person name="Wu L."/>
            <person name="Ma J."/>
        </authorList>
    </citation>
    <scope>NUCLEOTIDE SEQUENCE [LARGE SCALE GENOMIC DNA]</scope>
    <source>
        <strain evidence="7">CCUG 49560</strain>
    </source>
</reference>
<dbReference type="InterPro" id="IPR009057">
    <property type="entry name" value="Homeodomain-like_sf"/>
</dbReference>
<keyword evidence="1" id="KW-0805">Transcription regulation</keyword>
<dbReference type="Proteomes" id="UP001595891">
    <property type="component" value="Unassembled WGS sequence"/>
</dbReference>
<feature type="DNA-binding region" description="H-T-H motif" evidence="4">
    <location>
        <begin position="36"/>
        <end position="55"/>
    </location>
</feature>
<evidence type="ECO:0000313" key="6">
    <source>
        <dbReference type="EMBL" id="MFC4590627.1"/>
    </source>
</evidence>
<sequence length="193" mass="21289">MPSSPSPRGRRPDPAVDAKIRSAVMDLLLQRGLEVTMDEVAAHAGVGRASVFRRYATKRDMLLDALAQMFDIQIAIPDTGSLTGDLRQVVVDTLAAWQDDRVAALSRQILGETGRDPAVADLVRTSMRDRMARTWAVYDRAIERGELRPDSDLWLLTDLFAGLVAYRGLLSLDLPDPDEIVRSLLYGFAPAGR</sequence>
<evidence type="ECO:0000256" key="1">
    <source>
        <dbReference type="ARBA" id="ARBA00023015"/>
    </source>
</evidence>
<dbReference type="PRINTS" id="PR00455">
    <property type="entry name" value="HTHTETR"/>
</dbReference>
<keyword evidence="2 4" id="KW-0238">DNA-binding</keyword>
<organism evidence="6 7">
    <name type="scientific">Sphaerisporangium corydalis</name>
    <dbReference type="NCBI Taxonomy" id="1441875"/>
    <lineage>
        <taxon>Bacteria</taxon>
        <taxon>Bacillati</taxon>
        <taxon>Actinomycetota</taxon>
        <taxon>Actinomycetes</taxon>
        <taxon>Streptosporangiales</taxon>
        <taxon>Streptosporangiaceae</taxon>
        <taxon>Sphaerisporangium</taxon>
    </lineage>
</organism>